<dbReference type="eggNOG" id="ENOG502S1DK">
    <property type="taxonomic scope" value="Eukaryota"/>
</dbReference>
<dbReference type="KEGG" id="nnu:104591690"/>
<protein>
    <submittedName>
        <fullName evidence="3">Kirola-like</fullName>
    </submittedName>
</protein>
<evidence type="ECO:0000256" key="1">
    <source>
        <dbReference type="ARBA" id="ARBA00038242"/>
    </source>
</evidence>
<accession>A0A1U7ZCM5</accession>
<dbReference type="InterPro" id="IPR052006">
    <property type="entry name" value="MLP-like"/>
</dbReference>
<dbReference type="SMART" id="SM01037">
    <property type="entry name" value="Bet_v_1"/>
    <property type="match status" value="1"/>
</dbReference>
<dbReference type="OrthoDB" id="1858121at2759"/>
<evidence type="ECO:0000313" key="3">
    <source>
        <dbReference type="RefSeq" id="XP_010248963.1"/>
    </source>
</evidence>
<dbReference type="Gene3D" id="3.30.530.20">
    <property type="match status" value="1"/>
</dbReference>
<dbReference type="OMA" id="GSNTHWS"/>
<keyword evidence="2" id="KW-1185">Reference proteome</keyword>
<dbReference type="SUPFAM" id="SSF55961">
    <property type="entry name" value="Bet v1-like"/>
    <property type="match status" value="1"/>
</dbReference>
<reference evidence="3" key="1">
    <citation type="submission" date="2025-08" db="UniProtKB">
        <authorList>
            <consortium name="RefSeq"/>
        </authorList>
    </citation>
    <scope>IDENTIFICATION</scope>
</reference>
<dbReference type="InterPro" id="IPR023393">
    <property type="entry name" value="START-like_dom_sf"/>
</dbReference>
<dbReference type="PANTHER" id="PTHR31338:SF16">
    <property type="entry name" value="POLYKETIDE CYCLASE_DEHYDRASE AND LIPID TRANSPORT SUPERFAMILY PROTEIN"/>
    <property type="match status" value="1"/>
</dbReference>
<sequence length="152" mass="17537">MAQTSKLESEIEIKSPAREYFKHFLDHTIHFHKVTPHDSRRVHILEGDGKSVGSITSWNYLSDDGKVLSAKAELEALDEENMSLTLRFFQGDIAQLYKYYKLNVQVIENKEKSFVKCCIEYEKVDEGVADSNMYMDAACRLVNWMDSYALQA</sequence>
<dbReference type="Proteomes" id="UP000189703">
    <property type="component" value="Unplaced"/>
</dbReference>
<name>A0A1U7ZCM5_NELNU</name>
<proteinExistence type="inferred from homology"/>
<organism evidence="2 3">
    <name type="scientific">Nelumbo nucifera</name>
    <name type="common">Sacred lotus</name>
    <dbReference type="NCBI Taxonomy" id="4432"/>
    <lineage>
        <taxon>Eukaryota</taxon>
        <taxon>Viridiplantae</taxon>
        <taxon>Streptophyta</taxon>
        <taxon>Embryophyta</taxon>
        <taxon>Tracheophyta</taxon>
        <taxon>Spermatophyta</taxon>
        <taxon>Magnoliopsida</taxon>
        <taxon>Proteales</taxon>
        <taxon>Nelumbonaceae</taxon>
        <taxon>Nelumbo</taxon>
    </lineage>
</organism>
<dbReference type="PANTHER" id="PTHR31338">
    <property type="entry name" value="POLYKETIDE CYCLASE/DEHYDRASE AND LIPID TRANSPORT SUPERFAMILY PROTEIN"/>
    <property type="match status" value="1"/>
</dbReference>
<dbReference type="FunCoup" id="A0A1U7ZCM5">
    <property type="interactions" value="569"/>
</dbReference>
<evidence type="ECO:0000313" key="2">
    <source>
        <dbReference type="Proteomes" id="UP000189703"/>
    </source>
</evidence>
<gene>
    <name evidence="3" type="primary">LOC104591690</name>
</gene>
<dbReference type="InterPro" id="IPR000916">
    <property type="entry name" value="Bet_v_I/MLP"/>
</dbReference>
<dbReference type="GeneID" id="104591690"/>
<dbReference type="GO" id="GO:0006952">
    <property type="term" value="P:defense response"/>
    <property type="evidence" value="ECO:0007669"/>
    <property type="project" value="InterPro"/>
</dbReference>
<comment type="similarity">
    <text evidence="1">Belongs to the MLP family.</text>
</comment>
<dbReference type="Pfam" id="PF00407">
    <property type="entry name" value="Bet_v_1"/>
    <property type="match status" value="1"/>
</dbReference>
<dbReference type="RefSeq" id="XP_010248963.1">
    <property type="nucleotide sequence ID" value="XM_010250661.2"/>
</dbReference>
<dbReference type="AlphaFoldDB" id="A0A1U7ZCM5"/>